<protein>
    <submittedName>
        <fullName evidence="1">DNA-directed DNA polymerase</fullName>
        <ecNumber evidence="1">2.7.7.7</ecNumber>
    </submittedName>
</protein>
<dbReference type="AlphaFoldDB" id="D3SQI5"/>
<keyword evidence="1" id="KW-0548">Nucleotidyltransferase</keyword>
<dbReference type="InterPro" id="IPR027417">
    <property type="entry name" value="P-loop_NTPase"/>
</dbReference>
<sequence>MREKLRSFLEKMYKRGRVPSAIIFYGKEGVGKAYMAFELAKALLCLRRSYPPCGECASCHLMDDFLKKDDESKKVYGESDSGKKVYLYLQGDHPDFVYLKPEKAEIKVDQIRGVKDFTLLTPAMSRKKVVLVKPAEAMNVYAQNAFLKLLEEPPADTHFLLVTHNLQNILPTVKSRCFLLEVPPYTQEELATLSGIKDPLLLSLADGSLGYLNYLKERPEILQMAQKILSGNFMEIYQVAQEIEEMELQDKVSLLRILEALIHTKSVEEKTTRYKNLMDTIALVAQNLSKGLNLQVFLFYVALRIDIQRGQEYTNTYEIS</sequence>
<accession>D3SQI5</accession>
<keyword evidence="1" id="KW-0239">DNA-directed DNA polymerase</keyword>
<dbReference type="GO" id="GO:0003887">
    <property type="term" value="F:DNA-directed DNA polymerase activity"/>
    <property type="evidence" value="ECO:0007669"/>
    <property type="project" value="UniProtKB-KW"/>
</dbReference>
<dbReference type="PANTHER" id="PTHR11669">
    <property type="entry name" value="REPLICATION FACTOR C / DNA POLYMERASE III GAMMA-TAU SUBUNIT"/>
    <property type="match status" value="1"/>
</dbReference>
<dbReference type="eggNOG" id="COG0470">
    <property type="taxonomic scope" value="Bacteria"/>
</dbReference>
<keyword evidence="2" id="KW-1185">Reference proteome</keyword>
<dbReference type="EC" id="2.7.7.7" evidence="1"/>
<gene>
    <name evidence="1" type="ordered locus">Thal_0789</name>
</gene>
<dbReference type="EMBL" id="CP001931">
    <property type="protein sequence ID" value="ADC89422.1"/>
    <property type="molecule type" value="Genomic_DNA"/>
</dbReference>
<dbReference type="InterPro" id="IPR050238">
    <property type="entry name" value="DNA_Rep/Repair_Clamp_Loader"/>
</dbReference>
<dbReference type="SUPFAM" id="SSF52540">
    <property type="entry name" value="P-loop containing nucleoside triphosphate hydrolases"/>
    <property type="match status" value="1"/>
</dbReference>
<dbReference type="KEGG" id="tal:Thal_0789"/>
<evidence type="ECO:0000313" key="1">
    <source>
        <dbReference type="EMBL" id="ADC89422.1"/>
    </source>
</evidence>
<proteinExistence type="predicted"/>
<dbReference type="RefSeq" id="WP_012991828.1">
    <property type="nucleotide sequence ID" value="NC_013894.1"/>
</dbReference>
<dbReference type="PANTHER" id="PTHR11669:SF8">
    <property type="entry name" value="DNA POLYMERASE III SUBUNIT DELTA"/>
    <property type="match status" value="1"/>
</dbReference>
<dbReference type="OrthoDB" id="9810148at2"/>
<dbReference type="HOGENOM" id="CLU_006229_4_0_0"/>
<dbReference type="STRING" id="638303.Thal_0789"/>
<evidence type="ECO:0000313" key="2">
    <source>
        <dbReference type="Proteomes" id="UP000002043"/>
    </source>
</evidence>
<dbReference type="Proteomes" id="UP000002043">
    <property type="component" value="Chromosome"/>
</dbReference>
<name>D3SQI5_THEAH</name>
<dbReference type="Pfam" id="PF13177">
    <property type="entry name" value="DNA_pol3_delta2"/>
    <property type="match status" value="2"/>
</dbReference>
<dbReference type="GO" id="GO:0006261">
    <property type="term" value="P:DNA-templated DNA replication"/>
    <property type="evidence" value="ECO:0007669"/>
    <property type="project" value="TreeGrafter"/>
</dbReference>
<dbReference type="Gene3D" id="3.40.50.300">
    <property type="entry name" value="P-loop containing nucleotide triphosphate hydrolases"/>
    <property type="match status" value="1"/>
</dbReference>
<reference evidence="2" key="1">
    <citation type="journal article" date="2010" name="Stand. Genomic Sci.">
        <title>Complete genome sequence of Thermocrinis albus type strain (HI 11/12T).</title>
        <authorList>
            <person name="Wirth R."/>
            <person name="Sikorski J."/>
            <person name="Brambilla E."/>
            <person name="Misra M."/>
            <person name="Lapidus A."/>
            <person name="Copeland A."/>
            <person name="Nolan M."/>
            <person name="Lucas S."/>
            <person name="Chen F."/>
            <person name="Tice H."/>
            <person name="Cheng J.F."/>
            <person name="Han C."/>
            <person name="Detter J.C."/>
            <person name="Tapia R."/>
            <person name="Bruce D."/>
            <person name="Goodwin L."/>
            <person name="Pitluck S."/>
            <person name="Pati A."/>
            <person name="Anderson I."/>
            <person name="Ivanova N."/>
            <person name="Mavromatis K."/>
            <person name="Mikhailova N."/>
            <person name="Chen A."/>
            <person name="Palaniappan K."/>
            <person name="Bilek Y."/>
            <person name="Hader T."/>
            <person name="Land M."/>
            <person name="Hauser L."/>
            <person name="Chang Y.J."/>
            <person name="Jeffries C.D."/>
            <person name="Tindall B.J."/>
            <person name="Rohde M."/>
            <person name="Goker M."/>
            <person name="Bristow J."/>
            <person name="Eisen J.A."/>
            <person name="Markowitz V."/>
            <person name="Hugenholtz P."/>
            <person name="Kyrpides N.C."/>
            <person name="Klenk H.P."/>
        </authorList>
    </citation>
    <scope>NUCLEOTIDE SEQUENCE [LARGE SCALE GENOMIC DNA]</scope>
    <source>
        <strain evidence="2">DSM 14484 / JCM 11386 / HI 11/12</strain>
    </source>
</reference>
<organism evidence="1 2">
    <name type="scientific">Thermocrinis albus (strain DSM 14484 / JCM 11386 / HI 11/12)</name>
    <dbReference type="NCBI Taxonomy" id="638303"/>
    <lineage>
        <taxon>Bacteria</taxon>
        <taxon>Pseudomonadati</taxon>
        <taxon>Aquificota</taxon>
        <taxon>Aquificia</taxon>
        <taxon>Aquificales</taxon>
        <taxon>Aquificaceae</taxon>
        <taxon>Thermocrinis</taxon>
    </lineage>
</organism>
<keyword evidence="1" id="KW-0808">Transferase</keyword>